<dbReference type="GO" id="GO:0003887">
    <property type="term" value="F:DNA-directed DNA polymerase activity"/>
    <property type="evidence" value="ECO:0007669"/>
    <property type="project" value="UniProtKB-EC"/>
</dbReference>
<organism evidence="14 15">
    <name type="scientific">Peribacillus deserti</name>
    <dbReference type="NCBI Taxonomy" id="673318"/>
    <lineage>
        <taxon>Bacteria</taxon>
        <taxon>Bacillati</taxon>
        <taxon>Bacillota</taxon>
        <taxon>Bacilli</taxon>
        <taxon>Bacillales</taxon>
        <taxon>Bacillaceae</taxon>
        <taxon>Peribacillus</taxon>
    </lineage>
</organism>
<evidence type="ECO:0000256" key="3">
    <source>
        <dbReference type="ARBA" id="ARBA00021035"/>
    </source>
</evidence>
<keyword evidence="8 10" id="KW-0239">DNA-directed DNA polymerase</keyword>
<evidence type="ECO:0000313" key="15">
    <source>
        <dbReference type="Proteomes" id="UP000823486"/>
    </source>
</evidence>
<keyword evidence="7 10" id="KW-0235">DNA replication</keyword>
<comment type="function">
    <text evidence="10">Confers DNA tethering and processivity to DNA polymerases and other proteins. Acts as a clamp, forming a ring around DNA (a reaction catalyzed by the clamp-loading complex) which diffuses in an ATP-independent manner freely and bidirectionally along dsDNA. Initially characterized for its ability to contact the catalytic subunit of DNA polymerase III (Pol III), a complex, multichain enzyme responsible for most of the replicative synthesis in bacteria; Pol III exhibits 3'-5' exonuclease proofreading activity. The beta chain is required for initiation of replication as well as for processivity of DNA replication.</text>
</comment>
<evidence type="ECO:0000256" key="7">
    <source>
        <dbReference type="ARBA" id="ARBA00022705"/>
    </source>
</evidence>
<dbReference type="Gene3D" id="3.10.150.10">
    <property type="entry name" value="DNA Polymerase III, subunit A, domain 2"/>
    <property type="match status" value="1"/>
</dbReference>
<evidence type="ECO:0000259" key="13">
    <source>
        <dbReference type="Pfam" id="PF02768"/>
    </source>
</evidence>
<evidence type="ECO:0000313" key="14">
    <source>
        <dbReference type="EMBL" id="MBM7691426.1"/>
    </source>
</evidence>
<dbReference type="InterPro" id="IPR022637">
    <property type="entry name" value="DNA_polIII_beta_cen"/>
</dbReference>
<comment type="subcellular location">
    <subcellularLocation>
        <location evidence="1 10">Cytoplasm</location>
    </subcellularLocation>
</comment>
<keyword evidence="9" id="KW-0238">DNA-binding</keyword>
<evidence type="ECO:0000256" key="8">
    <source>
        <dbReference type="ARBA" id="ARBA00022932"/>
    </source>
</evidence>
<feature type="domain" description="DNA polymerase III beta sliding clamp central" evidence="12">
    <location>
        <begin position="137"/>
        <end position="248"/>
    </location>
</feature>
<dbReference type="Proteomes" id="UP000823486">
    <property type="component" value="Unassembled WGS sequence"/>
</dbReference>
<feature type="domain" description="DNA polymerase III beta sliding clamp N-terminal" evidence="11">
    <location>
        <begin position="1"/>
        <end position="126"/>
    </location>
</feature>
<dbReference type="PANTHER" id="PTHR30478:SF0">
    <property type="entry name" value="BETA SLIDING CLAMP"/>
    <property type="match status" value="1"/>
</dbReference>
<protein>
    <recommendedName>
        <fullName evidence="3 10">Beta sliding clamp</fullName>
    </recommendedName>
</protein>
<dbReference type="SUPFAM" id="SSF55979">
    <property type="entry name" value="DNA clamp"/>
    <property type="match status" value="3"/>
</dbReference>
<evidence type="ECO:0000256" key="4">
    <source>
        <dbReference type="ARBA" id="ARBA00022490"/>
    </source>
</evidence>
<gene>
    <name evidence="14" type="ORF">JOC77_000831</name>
</gene>
<dbReference type="PANTHER" id="PTHR30478">
    <property type="entry name" value="DNA POLYMERASE III SUBUNIT BETA"/>
    <property type="match status" value="1"/>
</dbReference>
<dbReference type="InterPro" id="IPR001001">
    <property type="entry name" value="DNA_polIII_beta"/>
</dbReference>
<dbReference type="NCBIfam" id="TIGR00663">
    <property type="entry name" value="dnan"/>
    <property type="match status" value="1"/>
</dbReference>
<comment type="subunit">
    <text evidence="10">Forms a ring-shaped head-to-tail homodimer around DNA.</text>
</comment>
<dbReference type="InterPro" id="IPR046938">
    <property type="entry name" value="DNA_clamp_sf"/>
</dbReference>
<keyword evidence="5 10" id="KW-0808">Transferase</keyword>
<dbReference type="CDD" id="cd00140">
    <property type="entry name" value="beta_clamp"/>
    <property type="match status" value="1"/>
</dbReference>
<reference evidence="14 15" key="1">
    <citation type="submission" date="2021-01" db="EMBL/GenBank/DDBJ databases">
        <title>Genomic Encyclopedia of Type Strains, Phase IV (KMG-IV): sequencing the most valuable type-strain genomes for metagenomic binning, comparative biology and taxonomic classification.</title>
        <authorList>
            <person name="Goeker M."/>
        </authorList>
    </citation>
    <scope>NUCLEOTIDE SEQUENCE [LARGE SCALE GENOMIC DNA]</scope>
    <source>
        <strain evidence="14 15">DSM 105482</strain>
    </source>
</reference>
<dbReference type="RefSeq" id="WP_204538902.1">
    <property type="nucleotide sequence ID" value="NZ_JAFBFI010000002.1"/>
</dbReference>
<evidence type="ECO:0000256" key="5">
    <source>
        <dbReference type="ARBA" id="ARBA00022679"/>
    </source>
</evidence>
<sequence>MEFSINNEWFIKAISDVSKAVSPNTNIPILAGIKLIAAKEAITLIGSNSEIAIEKKIPARIKGAKVFDIYQPGSVVIPSKYLYELIKKMPGDLLIKVNESHTVTIQSGEIISRLNGWNPADYPSLPNVEQAKSFHVPALQLIDLIKQTVFAVSKNQLKPVLSGVHIAVSEASLIFSATDSYRLAVKKIDIHSDVEGSLVVPGSNMAEAAKLITHESGETAIHFTEHYIVFIINSISLYSRLIEGVFPNIAGIMQIQPKTKVTLDKRKLLQCIDRTCLFAREWRNNNVNLEIQPDSKILISSNSSQIGAIQETLDVKIEGDTNFGISVDGSYLLDALKVINGENVSVKFGGTMRPVIIEPLHDPSHLQLISPVRSQ</sequence>
<evidence type="ECO:0000256" key="1">
    <source>
        <dbReference type="ARBA" id="ARBA00004496"/>
    </source>
</evidence>
<accession>A0ABS2QE44</accession>
<dbReference type="SMART" id="SM00480">
    <property type="entry name" value="POL3Bc"/>
    <property type="match status" value="1"/>
</dbReference>
<comment type="caution">
    <text evidence="14">The sequence shown here is derived from an EMBL/GenBank/DDBJ whole genome shotgun (WGS) entry which is preliminary data.</text>
</comment>
<dbReference type="Gene3D" id="3.70.10.10">
    <property type="match status" value="1"/>
</dbReference>
<keyword evidence="6 10" id="KW-0548">Nucleotidyltransferase</keyword>
<dbReference type="Pfam" id="PF02768">
    <property type="entry name" value="DNA_pol3_beta_3"/>
    <property type="match status" value="1"/>
</dbReference>
<dbReference type="Pfam" id="PF02767">
    <property type="entry name" value="DNA_pol3_beta_2"/>
    <property type="match status" value="1"/>
</dbReference>
<dbReference type="Pfam" id="PF00712">
    <property type="entry name" value="DNA_pol3_beta"/>
    <property type="match status" value="1"/>
</dbReference>
<evidence type="ECO:0000259" key="11">
    <source>
        <dbReference type="Pfam" id="PF00712"/>
    </source>
</evidence>
<evidence type="ECO:0000256" key="2">
    <source>
        <dbReference type="ARBA" id="ARBA00010752"/>
    </source>
</evidence>
<evidence type="ECO:0000256" key="6">
    <source>
        <dbReference type="ARBA" id="ARBA00022695"/>
    </source>
</evidence>
<dbReference type="InterPro" id="IPR022634">
    <property type="entry name" value="DNA_polIII_beta_N"/>
</dbReference>
<dbReference type="EMBL" id="JAFBFI010000002">
    <property type="protein sequence ID" value="MBM7691426.1"/>
    <property type="molecule type" value="Genomic_DNA"/>
</dbReference>
<evidence type="ECO:0000259" key="12">
    <source>
        <dbReference type="Pfam" id="PF02767"/>
    </source>
</evidence>
<name>A0ABS2QE44_9BACI</name>
<evidence type="ECO:0000256" key="10">
    <source>
        <dbReference type="PIRNR" id="PIRNR000804"/>
    </source>
</evidence>
<keyword evidence="15" id="KW-1185">Reference proteome</keyword>
<proteinExistence type="inferred from homology"/>
<dbReference type="PIRSF" id="PIRSF000804">
    <property type="entry name" value="DNA_pol_III_b"/>
    <property type="match status" value="1"/>
</dbReference>
<comment type="similarity">
    <text evidence="2 10">Belongs to the beta sliding clamp family.</text>
</comment>
<evidence type="ECO:0000256" key="9">
    <source>
        <dbReference type="ARBA" id="ARBA00023125"/>
    </source>
</evidence>
<feature type="domain" description="DNA polymerase III beta sliding clamp C-terminal" evidence="13">
    <location>
        <begin position="257"/>
        <end position="373"/>
    </location>
</feature>
<dbReference type="InterPro" id="IPR022635">
    <property type="entry name" value="DNA_polIII_beta_C"/>
</dbReference>
<keyword evidence="4 10" id="KW-0963">Cytoplasm</keyword>